<keyword evidence="2 8" id="KW-0812">Transmembrane</keyword>
<proteinExistence type="inferred from homology"/>
<feature type="transmembrane region" description="Helical" evidence="8">
    <location>
        <begin position="416"/>
        <end position="435"/>
    </location>
</feature>
<dbReference type="InterPro" id="IPR000731">
    <property type="entry name" value="SSD"/>
</dbReference>
<dbReference type="Pfam" id="PF03176">
    <property type="entry name" value="MMPL"/>
    <property type="match status" value="1"/>
</dbReference>
<feature type="transmembrane region" description="Helical" evidence="8">
    <location>
        <begin position="510"/>
        <end position="527"/>
    </location>
</feature>
<evidence type="ECO:0000313" key="10">
    <source>
        <dbReference type="Ensembl" id="ENSMZEP00005032893.1"/>
    </source>
</evidence>
<feature type="compositionally biased region" description="Basic and acidic residues" evidence="7">
    <location>
        <begin position="627"/>
        <end position="637"/>
    </location>
</feature>
<feature type="domain" description="SSD" evidence="9">
    <location>
        <begin position="24"/>
        <end position="88"/>
    </location>
</feature>
<evidence type="ECO:0000256" key="1">
    <source>
        <dbReference type="ARBA" id="ARBA00004141"/>
    </source>
</evidence>
<comment type="subcellular location">
    <subcellularLocation>
        <location evidence="1">Membrane</location>
        <topology evidence="1">Multi-pass membrane protein</topology>
    </subcellularLocation>
</comment>
<evidence type="ECO:0000259" key="9">
    <source>
        <dbReference type="PROSITE" id="PS50156"/>
    </source>
</evidence>
<evidence type="ECO:0000256" key="6">
    <source>
        <dbReference type="ARBA" id="ARBA00038046"/>
    </source>
</evidence>
<dbReference type="PROSITE" id="PS50156">
    <property type="entry name" value="SSD"/>
    <property type="match status" value="1"/>
</dbReference>
<feature type="compositionally biased region" description="Polar residues" evidence="7">
    <location>
        <begin position="817"/>
        <end position="828"/>
    </location>
</feature>
<dbReference type="InterPro" id="IPR053958">
    <property type="entry name" value="HMGCR/SNAP/NPC1-like_SSD"/>
</dbReference>
<dbReference type="InterPro" id="IPR052081">
    <property type="entry name" value="Dispatched_Hh_regulator"/>
</dbReference>
<sequence>PSVDAFVCLAPRVCLHVIVCLSESETVGVTLQHAALSMFVTSFTTAAAFYANYVSNITAIRCFGVYAGTAILVNYILMVTWLPAVVVLHERYLPNMFLCTKPQHQQTGCCTQMFWAGLCQKANKCLFTFSEVSRIFFEKVLPCIVIKLRYLWLFWFLAMTVGGAYVVCVNPKMKLPSLELAEFQVFRSSHPFERYDAEYKKLFMFERVHHGEDLHMPITIIWGVTPVDNGDPLNPKNKGKLMLDSSFNIASPASQVWILNFCQKMRNQSFVFQSEEQDFTSCFIETFKQWMENQDCDEASVYPCCSQSIFPYKQDVFELCIKRAIMELDRSTNYHLDSKTPGPRFDINDTIRAIVLEFQSTFLFTLAYEKMYQFYREVDAWIEEELRYAPAGLSYGWFVSNLEFYDLQDSLSDGTLIAMALSVAVAFSVMLLTTWNFIISLYAILSIAGTIFVTVGSLVLLGWELNVLESVTISVAVGLSVDFAVHYGVAYRLAPEPDREGKVIFSLSRMGSAIAMAALTTFVAGAMMMPSTVLAYTQLGMFMMLIMCISWAFATFFFQCMCRCLGPQGTCGQIPLPKKLQCQSFTETTSSSPSPQGKSSGLAKYQLDCKGGEVEHYELEPLASSQKTEDKLHEGHDSSTQLYNRIPPHHHAAPFSNIHYSNTEAGERGSENGHVATLSTPCRCQYSQNTNCTCGDPHLLQQWNPHSCAPDSRSCPPTSQLFPLSGSPLIVVHRHEMSLPDTMHMDVCEVPGNQDKPDSIPVTREEIVKTCKRNSKRERAASASPKKLNCFNRTLKVKCNSASDVPKSEASVPPIAISTTNPSSESSC</sequence>
<feature type="transmembrane region" description="Helical" evidence="8">
    <location>
        <begin position="31"/>
        <end position="51"/>
    </location>
</feature>
<feature type="region of interest" description="Disordered" evidence="7">
    <location>
        <begin position="802"/>
        <end position="828"/>
    </location>
</feature>
<feature type="transmembrane region" description="Helical" evidence="8">
    <location>
        <begin position="470"/>
        <end position="490"/>
    </location>
</feature>
<dbReference type="Proteomes" id="UP000265160">
    <property type="component" value="Unplaced"/>
</dbReference>
<dbReference type="InterPro" id="IPR004869">
    <property type="entry name" value="MMPL_dom"/>
</dbReference>
<keyword evidence="4 8" id="KW-0472">Membrane</keyword>
<dbReference type="AlphaFoldDB" id="A0A3P9DEI1"/>
<comment type="similarity">
    <text evidence="6">Belongs to the dispatched family.</text>
</comment>
<dbReference type="PANTHER" id="PTHR45951">
    <property type="entry name" value="PROTEIN DISPATCHED-RELATED"/>
    <property type="match status" value="1"/>
</dbReference>
<keyword evidence="11" id="KW-1185">Reference proteome</keyword>
<reference evidence="10" key="2">
    <citation type="submission" date="2025-09" db="UniProtKB">
        <authorList>
            <consortium name="Ensembl"/>
        </authorList>
    </citation>
    <scope>IDENTIFICATION</scope>
</reference>
<accession>A0A3P9DEI1</accession>
<evidence type="ECO:0000256" key="4">
    <source>
        <dbReference type="ARBA" id="ARBA00023136"/>
    </source>
</evidence>
<evidence type="ECO:0000313" key="11">
    <source>
        <dbReference type="Proteomes" id="UP000265160"/>
    </source>
</evidence>
<dbReference type="SUPFAM" id="SSF82866">
    <property type="entry name" value="Multidrug efflux transporter AcrB transmembrane domain"/>
    <property type="match status" value="2"/>
</dbReference>
<dbReference type="Pfam" id="PF12349">
    <property type="entry name" value="Sterol-sensing"/>
    <property type="match status" value="1"/>
</dbReference>
<feature type="transmembrane region" description="Helical" evidence="8">
    <location>
        <begin position="539"/>
        <end position="558"/>
    </location>
</feature>
<dbReference type="GO" id="GO:1904680">
    <property type="term" value="F:peptide transmembrane transporter activity"/>
    <property type="evidence" value="ECO:0007669"/>
    <property type="project" value="TreeGrafter"/>
</dbReference>
<feature type="transmembrane region" description="Helical" evidence="8">
    <location>
        <begin position="63"/>
        <end position="88"/>
    </location>
</feature>
<evidence type="ECO:0000256" key="7">
    <source>
        <dbReference type="SAM" id="MobiDB-lite"/>
    </source>
</evidence>
<evidence type="ECO:0000256" key="3">
    <source>
        <dbReference type="ARBA" id="ARBA00022989"/>
    </source>
</evidence>
<dbReference type="GO" id="GO:0007224">
    <property type="term" value="P:smoothened signaling pathway"/>
    <property type="evidence" value="ECO:0007669"/>
    <property type="project" value="TreeGrafter"/>
</dbReference>
<feature type="region of interest" description="Disordered" evidence="7">
    <location>
        <begin position="623"/>
        <end position="642"/>
    </location>
</feature>
<evidence type="ECO:0000256" key="2">
    <source>
        <dbReference type="ARBA" id="ARBA00022692"/>
    </source>
</evidence>
<name>A0A3P9DEI1_9CICH</name>
<dbReference type="PANTHER" id="PTHR45951:SF4">
    <property type="entry name" value="PROTEIN DISPATCHED HOMOLOG 1"/>
    <property type="match status" value="1"/>
</dbReference>
<evidence type="ECO:0000256" key="8">
    <source>
        <dbReference type="SAM" id="Phobius"/>
    </source>
</evidence>
<evidence type="ECO:0000256" key="5">
    <source>
        <dbReference type="ARBA" id="ARBA00023180"/>
    </source>
</evidence>
<dbReference type="Gene3D" id="1.20.1640.10">
    <property type="entry name" value="Multidrug efflux transporter AcrB transmembrane domain"/>
    <property type="match status" value="2"/>
</dbReference>
<protein>
    <submittedName>
        <fullName evidence="10">Dispatched homolog 1 (Drosophila)</fullName>
    </submittedName>
</protein>
<dbReference type="GO" id="GO:0016020">
    <property type="term" value="C:membrane"/>
    <property type="evidence" value="ECO:0007669"/>
    <property type="project" value="UniProtKB-SubCell"/>
</dbReference>
<dbReference type="FunFam" id="1.20.1640.10:FF:000011">
    <property type="entry name" value="Dispatched RND transporter family member 1"/>
    <property type="match status" value="1"/>
</dbReference>
<organism evidence="10 11">
    <name type="scientific">Maylandia zebra</name>
    <name type="common">zebra mbuna</name>
    <dbReference type="NCBI Taxonomy" id="106582"/>
    <lineage>
        <taxon>Eukaryota</taxon>
        <taxon>Metazoa</taxon>
        <taxon>Chordata</taxon>
        <taxon>Craniata</taxon>
        <taxon>Vertebrata</taxon>
        <taxon>Euteleostomi</taxon>
        <taxon>Actinopterygii</taxon>
        <taxon>Neopterygii</taxon>
        <taxon>Teleostei</taxon>
        <taxon>Neoteleostei</taxon>
        <taxon>Acanthomorphata</taxon>
        <taxon>Ovalentaria</taxon>
        <taxon>Cichlomorphae</taxon>
        <taxon>Cichliformes</taxon>
        <taxon>Cichlidae</taxon>
        <taxon>African cichlids</taxon>
        <taxon>Pseudocrenilabrinae</taxon>
        <taxon>Haplochromini</taxon>
        <taxon>Maylandia</taxon>
        <taxon>Maylandia zebra complex</taxon>
    </lineage>
</organism>
<feature type="transmembrane region" description="Helical" evidence="8">
    <location>
        <begin position="441"/>
        <end position="463"/>
    </location>
</feature>
<dbReference type="GeneTree" id="ENSGT00940000157407"/>
<dbReference type="Ensembl" id="ENSMZET00005033955.1">
    <property type="protein sequence ID" value="ENSMZEP00005032893.1"/>
    <property type="gene ID" value="ENSMZEG00005024197.1"/>
</dbReference>
<feature type="transmembrane region" description="Helical" evidence="8">
    <location>
        <begin position="150"/>
        <end position="168"/>
    </location>
</feature>
<keyword evidence="5" id="KW-0325">Glycoprotein</keyword>
<reference evidence="10" key="1">
    <citation type="submission" date="2025-08" db="UniProtKB">
        <authorList>
            <consortium name="Ensembl"/>
        </authorList>
    </citation>
    <scope>IDENTIFICATION</scope>
</reference>
<keyword evidence="3 8" id="KW-1133">Transmembrane helix</keyword>